<protein>
    <recommendedName>
        <fullName evidence="7">Serpin domain-containing protein</fullName>
    </recommendedName>
</protein>
<dbReference type="PROSITE" id="PS00284">
    <property type="entry name" value="SERPIN"/>
    <property type="match status" value="1"/>
</dbReference>
<dbReference type="GO" id="GO:0004867">
    <property type="term" value="F:serine-type endopeptidase inhibitor activity"/>
    <property type="evidence" value="ECO:0007669"/>
    <property type="project" value="UniProtKB-KW"/>
</dbReference>
<dbReference type="Gene3D" id="2.30.39.10">
    <property type="entry name" value="Alpha-1-antitrypsin, domain 1"/>
    <property type="match status" value="1"/>
</dbReference>
<gene>
    <name evidence="8" type="ORF">TCAL_08924</name>
</gene>
<dbReference type="EMBL" id="VCGU01000002">
    <property type="protein sequence ID" value="TRY79468.1"/>
    <property type="molecule type" value="Genomic_DNA"/>
</dbReference>
<keyword evidence="6" id="KW-0472">Membrane</keyword>
<dbReference type="InterPro" id="IPR023795">
    <property type="entry name" value="Serpin_CS"/>
</dbReference>
<dbReference type="InterPro" id="IPR042178">
    <property type="entry name" value="Serpin_sf_1"/>
</dbReference>
<keyword evidence="3" id="KW-0722">Serine protease inhibitor</keyword>
<evidence type="ECO:0000256" key="6">
    <source>
        <dbReference type="SAM" id="Phobius"/>
    </source>
</evidence>
<dbReference type="OrthoDB" id="6347071at2759"/>
<evidence type="ECO:0000256" key="1">
    <source>
        <dbReference type="ARBA" id="ARBA00009500"/>
    </source>
</evidence>
<evidence type="ECO:0000256" key="5">
    <source>
        <dbReference type="SAM" id="MobiDB-lite"/>
    </source>
</evidence>
<keyword evidence="6" id="KW-0812">Transmembrane</keyword>
<dbReference type="InterPro" id="IPR000215">
    <property type="entry name" value="Serpin_fam"/>
</dbReference>
<dbReference type="STRING" id="6832.A0A553PP62"/>
<comment type="similarity">
    <text evidence="1 4">Belongs to the serpin family.</text>
</comment>
<feature type="region of interest" description="Disordered" evidence="5">
    <location>
        <begin position="1"/>
        <end position="32"/>
    </location>
</feature>
<feature type="domain" description="Serpin" evidence="7">
    <location>
        <begin position="96"/>
        <end position="456"/>
    </location>
</feature>
<dbReference type="AlphaFoldDB" id="A0A553PP62"/>
<evidence type="ECO:0000256" key="2">
    <source>
        <dbReference type="ARBA" id="ARBA00022690"/>
    </source>
</evidence>
<dbReference type="Proteomes" id="UP000318571">
    <property type="component" value="Chromosome 6"/>
</dbReference>
<evidence type="ECO:0000259" key="7">
    <source>
        <dbReference type="SMART" id="SM00093"/>
    </source>
</evidence>
<reference evidence="8 9" key="1">
    <citation type="journal article" date="2018" name="Nat. Ecol. Evol.">
        <title>Genomic signatures of mitonuclear coevolution across populations of Tigriopus californicus.</title>
        <authorList>
            <person name="Barreto F.S."/>
            <person name="Watson E.T."/>
            <person name="Lima T.G."/>
            <person name="Willett C.S."/>
            <person name="Edmands S."/>
            <person name="Li W."/>
            <person name="Burton R.S."/>
        </authorList>
    </citation>
    <scope>NUCLEOTIDE SEQUENCE [LARGE SCALE GENOMIC DNA]</scope>
    <source>
        <strain evidence="8 9">San Diego</strain>
    </source>
</reference>
<accession>A0A553PP62</accession>
<sequence>MMTASSPSNGVQNTPDSLAYSPVNTSPQTPSVMNRISRNPKIIVLLSVLLLMLAILCSLIVVLVLESTKAPYQGQCVGSHRSPTATLTYGNEDLSMRMYLAVKDQYQNVSLIMSALSLGSLMAMASLGAQEPTTSELRNAMSLPCSEDLLIRAYQTLNENFHSDENVTLTMVQRIFLNNAYTIRESFRAKAASAFDAILVNMDFGPGLEARDQINRLIAVQTNQKISDLLAPGSIQAHTKLVMVNAVYFKGRWALAFDPINTQLLDFFPEDVYPGQKVHFMRSEDTYAIGRVPGLDARLLKLPYAGGRLAMYLVLPNKSDPLSVIEENMPGHLNLLNLDGYLENRLVAISLPKFQIELRMDLVPAMINLGASGMFHPGSANFSGISRSQIHVDQVVQKAFIEVNEDGTEAAAATGANFRAIEAEVPEPFDCNRPFLFLIKDLTTGVTIFFGRYMSP</sequence>
<keyword evidence="9" id="KW-1185">Reference proteome</keyword>
<dbReference type="InterPro" id="IPR042185">
    <property type="entry name" value="Serpin_sf_2"/>
</dbReference>
<evidence type="ECO:0000313" key="9">
    <source>
        <dbReference type="Proteomes" id="UP000318571"/>
    </source>
</evidence>
<organism evidence="8 9">
    <name type="scientific">Tigriopus californicus</name>
    <name type="common">Marine copepod</name>
    <dbReference type="NCBI Taxonomy" id="6832"/>
    <lineage>
        <taxon>Eukaryota</taxon>
        <taxon>Metazoa</taxon>
        <taxon>Ecdysozoa</taxon>
        <taxon>Arthropoda</taxon>
        <taxon>Crustacea</taxon>
        <taxon>Multicrustacea</taxon>
        <taxon>Hexanauplia</taxon>
        <taxon>Copepoda</taxon>
        <taxon>Harpacticoida</taxon>
        <taxon>Harpacticidae</taxon>
        <taxon>Tigriopus</taxon>
    </lineage>
</organism>
<feature type="transmembrane region" description="Helical" evidence="6">
    <location>
        <begin position="42"/>
        <end position="65"/>
    </location>
</feature>
<dbReference type="CDD" id="cd00172">
    <property type="entry name" value="serpin"/>
    <property type="match status" value="1"/>
</dbReference>
<evidence type="ECO:0000313" key="8">
    <source>
        <dbReference type="EMBL" id="TRY79468.1"/>
    </source>
</evidence>
<dbReference type="PANTHER" id="PTHR11461:SF211">
    <property type="entry name" value="GH10112P-RELATED"/>
    <property type="match status" value="1"/>
</dbReference>
<keyword evidence="2" id="KW-0646">Protease inhibitor</keyword>
<dbReference type="Gene3D" id="3.30.497.10">
    <property type="entry name" value="Antithrombin, subunit I, domain 2"/>
    <property type="match status" value="1"/>
</dbReference>
<dbReference type="PANTHER" id="PTHR11461">
    <property type="entry name" value="SERINE PROTEASE INHIBITOR, SERPIN"/>
    <property type="match status" value="1"/>
</dbReference>
<comment type="caution">
    <text evidence="8">The sequence shown here is derived from an EMBL/GenBank/DDBJ whole genome shotgun (WGS) entry which is preliminary data.</text>
</comment>
<dbReference type="InterPro" id="IPR023796">
    <property type="entry name" value="Serpin_dom"/>
</dbReference>
<dbReference type="SMART" id="SM00093">
    <property type="entry name" value="SERPIN"/>
    <property type="match status" value="1"/>
</dbReference>
<dbReference type="GO" id="GO:0005615">
    <property type="term" value="C:extracellular space"/>
    <property type="evidence" value="ECO:0007669"/>
    <property type="project" value="InterPro"/>
</dbReference>
<evidence type="ECO:0000256" key="3">
    <source>
        <dbReference type="ARBA" id="ARBA00022900"/>
    </source>
</evidence>
<keyword evidence="6" id="KW-1133">Transmembrane helix</keyword>
<dbReference type="InterPro" id="IPR036186">
    <property type="entry name" value="Serpin_sf"/>
</dbReference>
<evidence type="ECO:0000256" key="4">
    <source>
        <dbReference type="RuleBase" id="RU000411"/>
    </source>
</evidence>
<dbReference type="SUPFAM" id="SSF56574">
    <property type="entry name" value="Serpins"/>
    <property type="match status" value="1"/>
</dbReference>
<dbReference type="Pfam" id="PF00079">
    <property type="entry name" value="Serpin"/>
    <property type="match status" value="1"/>
</dbReference>
<proteinExistence type="inferred from homology"/>
<name>A0A553PP62_TIGCA</name>